<keyword evidence="5" id="KW-0677">Repeat</keyword>
<organism evidence="10 11">
    <name type="scientific">Lentithecium fluviatile CBS 122367</name>
    <dbReference type="NCBI Taxonomy" id="1168545"/>
    <lineage>
        <taxon>Eukaryota</taxon>
        <taxon>Fungi</taxon>
        <taxon>Dikarya</taxon>
        <taxon>Ascomycota</taxon>
        <taxon>Pezizomycotina</taxon>
        <taxon>Dothideomycetes</taxon>
        <taxon>Pleosporomycetidae</taxon>
        <taxon>Pleosporales</taxon>
        <taxon>Massarineae</taxon>
        <taxon>Lentitheciaceae</taxon>
        <taxon>Lentithecium</taxon>
    </lineage>
</organism>
<dbReference type="PROSITE" id="PS51873">
    <property type="entry name" value="TRIAD"/>
    <property type="match status" value="1"/>
</dbReference>
<evidence type="ECO:0000256" key="4">
    <source>
        <dbReference type="ARBA" id="ARBA00022723"/>
    </source>
</evidence>
<evidence type="ECO:0000313" key="11">
    <source>
        <dbReference type="Proteomes" id="UP000799291"/>
    </source>
</evidence>
<dbReference type="InterPro" id="IPR031127">
    <property type="entry name" value="E3_UB_ligase_RBR"/>
</dbReference>
<reference evidence="10" key="1">
    <citation type="journal article" date="2020" name="Stud. Mycol.">
        <title>101 Dothideomycetes genomes: a test case for predicting lifestyles and emergence of pathogens.</title>
        <authorList>
            <person name="Haridas S."/>
            <person name="Albert R."/>
            <person name="Binder M."/>
            <person name="Bloem J."/>
            <person name="Labutti K."/>
            <person name="Salamov A."/>
            <person name="Andreopoulos B."/>
            <person name="Baker S."/>
            <person name="Barry K."/>
            <person name="Bills G."/>
            <person name="Bluhm B."/>
            <person name="Cannon C."/>
            <person name="Castanera R."/>
            <person name="Culley D."/>
            <person name="Daum C."/>
            <person name="Ezra D."/>
            <person name="Gonzalez J."/>
            <person name="Henrissat B."/>
            <person name="Kuo A."/>
            <person name="Liang C."/>
            <person name="Lipzen A."/>
            <person name="Lutzoni F."/>
            <person name="Magnuson J."/>
            <person name="Mondo S."/>
            <person name="Nolan M."/>
            <person name="Ohm R."/>
            <person name="Pangilinan J."/>
            <person name="Park H.-J."/>
            <person name="Ramirez L."/>
            <person name="Alfaro M."/>
            <person name="Sun H."/>
            <person name="Tritt A."/>
            <person name="Yoshinaga Y."/>
            <person name="Zwiers L.-H."/>
            <person name="Turgeon B."/>
            <person name="Goodwin S."/>
            <person name="Spatafora J."/>
            <person name="Crous P."/>
            <person name="Grigoriev I."/>
        </authorList>
    </citation>
    <scope>NUCLEOTIDE SEQUENCE</scope>
    <source>
        <strain evidence="10">CBS 122367</strain>
    </source>
</reference>
<evidence type="ECO:0000256" key="5">
    <source>
        <dbReference type="ARBA" id="ARBA00022737"/>
    </source>
</evidence>
<dbReference type="InterPro" id="IPR002867">
    <property type="entry name" value="IBR_dom"/>
</dbReference>
<gene>
    <name evidence="10" type="ORF">K458DRAFT_254575</name>
</gene>
<dbReference type="Gene3D" id="1.20.120.1750">
    <property type="match status" value="1"/>
</dbReference>
<dbReference type="EMBL" id="MU005583">
    <property type="protein sequence ID" value="KAF2683744.1"/>
    <property type="molecule type" value="Genomic_DNA"/>
</dbReference>
<evidence type="ECO:0000256" key="8">
    <source>
        <dbReference type="ARBA" id="ARBA00022833"/>
    </source>
</evidence>
<feature type="non-terminal residue" evidence="10">
    <location>
        <position position="1"/>
    </location>
</feature>
<dbReference type="SUPFAM" id="SSF57850">
    <property type="entry name" value="RING/U-box"/>
    <property type="match status" value="2"/>
</dbReference>
<evidence type="ECO:0000256" key="6">
    <source>
        <dbReference type="ARBA" id="ARBA00022771"/>
    </source>
</evidence>
<keyword evidence="11" id="KW-1185">Reference proteome</keyword>
<dbReference type="InterPro" id="IPR044066">
    <property type="entry name" value="TRIAD_supradom"/>
</dbReference>
<evidence type="ECO:0000256" key="3">
    <source>
        <dbReference type="ARBA" id="ARBA00022679"/>
    </source>
</evidence>
<protein>
    <recommendedName>
        <fullName evidence="2">RBR-type E3 ubiquitin transferase</fullName>
        <ecNumber evidence="2">2.3.2.31</ecNumber>
    </recommendedName>
</protein>
<dbReference type="EC" id="2.3.2.31" evidence="2"/>
<name>A0A6G1IZR4_9PLEO</name>
<feature type="domain" description="RING-type" evidence="9">
    <location>
        <begin position="20"/>
        <end position="257"/>
    </location>
</feature>
<keyword evidence="8" id="KW-0862">Zinc</keyword>
<evidence type="ECO:0000256" key="2">
    <source>
        <dbReference type="ARBA" id="ARBA00012251"/>
    </source>
</evidence>
<dbReference type="GO" id="GO:0008270">
    <property type="term" value="F:zinc ion binding"/>
    <property type="evidence" value="ECO:0007669"/>
    <property type="project" value="UniProtKB-KW"/>
</dbReference>
<keyword evidence="6" id="KW-0863">Zinc-finger</keyword>
<dbReference type="PANTHER" id="PTHR11685">
    <property type="entry name" value="RBR FAMILY RING FINGER AND IBR DOMAIN-CONTAINING"/>
    <property type="match status" value="1"/>
</dbReference>
<evidence type="ECO:0000256" key="7">
    <source>
        <dbReference type="ARBA" id="ARBA00022786"/>
    </source>
</evidence>
<accession>A0A6G1IZR4</accession>
<dbReference type="OrthoDB" id="1431934at2759"/>
<sequence length="257" mass="28687">PWTPKRTPKRAPKPRSPPPTHFTCRICCSLLPLADFTPFITKKSARLTNSEIPAPCIPHLTRSPWAKKREPVCKECIGQAMAARHELVGARKVGMGCLEPGCTTYWGQMYVLRFFPVGERLEKYNEDMFKVYLDEARMVTCVKEGCGTRGLAEPWTPGFPQILCSSPICATRYCATCLVPWHVGLNCAEHRASHIDAAMTSPEKETLEMMQARDGRRCPNCFLVIEKDGGCDSMYCEGCKTFFDWGTAASAVPGSKR</sequence>
<dbReference type="GO" id="GO:0061630">
    <property type="term" value="F:ubiquitin protein ligase activity"/>
    <property type="evidence" value="ECO:0007669"/>
    <property type="project" value="UniProtKB-EC"/>
</dbReference>
<evidence type="ECO:0000256" key="1">
    <source>
        <dbReference type="ARBA" id="ARBA00001798"/>
    </source>
</evidence>
<proteinExistence type="predicted"/>
<keyword evidence="3" id="KW-0808">Transferase</keyword>
<feature type="non-terminal residue" evidence="10">
    <location>
        <position position="257"/>
    </location>
</feature>
<keyword evidence="7" id="KW-0833">Ubl conjugation pathway</keyword>
<comment type="catalytic activity">
    <reaction evidence="1">
        <text>[E2 ubiquitin-conjugating enzyme]-S-ubiquitinyl-L-cysteine + [acceptor protein]-L-lysine = [E2 ubiquitin-conjugating enzyme]-L-cysteine + [acceptor protein]-N(6)-ubiquitinyl-L-lysine.</text>
        <dbReference type="EC" id="2.3.2.31"/>
    </reaction>
</comment>
<evidence type="ECO:0000313" key="10">
    <source>
        <dbReference type="EMBL" id="KAF2683744.1"/>
    </source>
</evidence>
<dbReference type="AlphaFoldDB" id="A0A6G1IZR4"/>
<dbReference type="GO" id="GO:0016567">
    <property type="term" value="P:protein ubiquitination"/>
    <property type="evidence" value="ECO:0007669"/>
    <property type="project" value="InterPro"/>
</dbReference>
<keyword evidence="4" id="KW-0479">Metal-binding</keyword>
<dbReference type="Pfam" id="PF01485">
    <property type="entry name" value="IBR"/>
    <property type="match status" value="1"/>
</dbReference>
<evidence type="ECO:0000259" key="9">
    <source>
        <dbReference type="PROSITE" id="PS51873"/>
    </source>
</evidence>
<dbReference type="Proteomes" id="UP000799291">
    <property type="component" value="Unassembled WGS sequence"/>
</dbReference>